<feature type="region of interest" description="Disordered" evidence="1">
    <location>
        <begin position="316"/>
        <end position="356"/>
    </location>
</feature>
<comment type="caution">
    <text evidence="2">The sequence shown here is derived from an EMBL/GenBank/DDBJ whole genome shotgun (WGS) entry which is preliminary data.</text>
</comment>
<feature type="compositionally biased region" description="Basic and acidic residues" evidence="1">
    <location>
        <begin position="343"/>
        <end position="356"/>
    </location>
</feature>
<dbReference type="AlphaFoldDB" id="A0A369JVU1"/>
<evidence type="ECO:0000256" key="1">
    <source>
        <dbReference type="SAM" id="MobiDB-lite"/>
    </source>
</evidence>
<name>A0A369JVU1_HYPMA</name>
<feature type="compositionally biased region" description="Low complexity" evidence="1">
    <location>
        <begin position="319"/>
        <end position="329"/>
    </location>
</feature>
<accession>A0A369JVU1</accession>
<evidence type="ECO:0000313" key="2">
    <source>
        <dbReference type="EMBL" id="RDB24667.1"/>
    </source>
</evidence>
<feature type="compositionally biased region" description="Acidic residues" evidence="1">
    <location>
        <begin position="179"/>
        <end position="199"/>
    </location>
</feature>
<dbReference type="EMBL" id="LUEZ02000042">
    <property type="protein sequence ID" value="RDB24667.1"/>
    <property type="molecule type" value="Genomic_DNA"/>
</dbReference>
<feature type="compositionally biased region" description="Acidic residues" evidence="1">
    <location>
        <begin position="112"/>
        <end position="128"/>
    </location>
</feature>
<feature type="compositionally biased region" description="Basic and acidic residues" evidence="1">
    <location>
        <begin position="209"/>
        <end position="218"/>
    </location>
</feature>
<dbReference type="Proteomes" id="UP000076154">
    <property type="component" value="Unassembled WGS sequence"/>
</dbReference>
<dbReference type="InParanoid" id="A0A369JVU1"/>
<organism evidence="2 3">
    <name type="scientific">Hypsizygus marmoreus</name>
    <name type="common">White beech mushroom</name>
    <name type="synonym">Agaricus marmoreus</name>
    <dbReference type="NCBI Taxonomy" id="39966"/>
    <lineage>
        <taxon>Eukaryota</taxon>
        <taxon>Fungi</taxon>
        <taxon>Dikarya</taxon>
        <taxon>Basidiomycota</taxon>
        <taxon>Agaricomycotina</taxon>
        <taxon>Agaricomycetes</taxon>
        <taxon>Agaricomycetidae</taxon>
        <taxon>Agaricales</taxon>
        <taxon>Tricholomatineae</taxon>
        <taxon>Lyophyllaceae</taxon>
        <taxon>Hypsizygus</taxon>
    </lineage>
</organism>
<proteinExistence type="predicted"/>
<protein>
    <submittedName>
        <fullName evidence="2">Uncharacterized protein</fullName>
    </submittedName>
</protein>
<gene>
    <name evidence="2" type="ORF">Hypma_008205</name>
</gene>
<feature type="region of interest" description="Disordered" evidence="1">
    <location>
        <begin position="381"/>
        <end position="405"/>
    </location>
</feature>
<sequence>MPVHNNFSAHILTWQLPEQEKGQQRKDKSLHHMRSHEFDIQVSHDETTVTCYIEAKTGWYFAATWWCHDDDRASAQEYTAKFVRDGEAVHHAVFNHRKSANFQGIASAWIPDQDETPPPVDDDDERTQEDDTKEPYYFIFRNEDENSTVVPGNIGTLEIVIREVTQQDWHELARRRVEESDDEDSEDISSEEDDSDLDSTYDPGYKSVQYDKKSRAPETTDGVCLGETTTAHKNDLDPDDTFIDWRNRKPRQTHTAAMTTLDGRLWDDQRQYYRIPSLDNRVPNKTEGKLIVRFVFIYTTPEYINEHLQLEKRTDVLHPSQPSSSSPSPRRQPRGPLSEEPETERQSKRRRVDEIVKTEEEQALYARIERRRKEMATLQRQLDDLERARGKAAQGDKENPIKVED</sequence>
<evidence type="ECO:0000313" key="3">
    <source>
        <dbReference type="Proteomes" id="UP000076154"/>
    </source>
</evidence>
<feature type="region of interest" description="Disordered" evidence="1">
    <location>
        <begin position="110"/>
        <end position="132"/>
    </location>
</feature>
<keyword evidence="3" id="KW-1185">Reference proteome</keyword>
<feature type="region of interest" description="Disordered" evidence="1">
    <location>
        <begin position="174"/>
        <end position="225"/>
    </location>
</feature>
<dbReference type="OrthoDB" id="10667453at2759"/>
<reference evidence="2" key="1">
    <citation type="submission" date="2018-04" db="EMBL/GenBank/DDBJ databases">
        <title>Whole genome sequencing of Hypsizygus marmoreus.</title>
        <authorList>
            <person name="Choi I.-G."/>
            <person name="Min B."/>
            <person name="Kim J.-G."/>
            <person name="Kim S."/>
            <person name="Oh Y.-L."/>
            <person name="Kong W.-S."/>
            <person name="Park H."/>
            <person name="Jeong J."/>
            <person name="Song E.-S."/>
        </authorList>
    </citation>
    <scope>NUCLEOTIDE SEQUENCE [LARGE SCALE GENOMIC DNA]</scope>
    <source>
        <strain evidence="2">51987-8</strain>
    </source>
</reference>